<feature type="region of interest" description="Disordered" evidence="1">
    <location>
        <begin position="60"/>
        <end position="135"/>
    </location>
</feature>
<feature type="compositionally biased region" description="Basic and acidic residues" evidence="1">
    <location>
        <begin position="74"/>
        <end position="89"/>
    </location>
</feature>
<evidence type="ECO:0000256" key="1">
    <source>
        <dbReference type="SAM" id="MobiDB-lite"/>
    </source>
</evidence>
<sequence>MAGSDYDYIKDLLQYLVECPEKFNFKSSPAAATDLRRALFRAASVNGKYIGMFFPELSTDSQSIVDGNDDISDEMSRADDDGMGKWERDRKRRKSPERNWIMSDSSRDPANVDPSHPGRPCGRKFRKGEPTYRCL</sequence>
<dbReference type="RefSeq" id="XP_018734122.1">
    <property type="nucleotide sequence ID" value="XM_018881538.1"/>
</dbReference>
<dbReference type="GeneID" id="30036601"/>
<keyword evidence="3" id="KW-1185">Reference proteome</keyword>
<evidence type="ECO:0000313" key="2">
    <source>
        <dbReference type="EMBL" id="ANB11645.1"/>
    </source>
</evidence>
<name>A0A167CG59_9ASCO</name>
<accession>A0A167CG59</accession>
<organism evidence="2 3">
    <name type="scientific">Sugiyamaella lignohabitans</name>
    <dbReference type="NCBI Taxonomy" id="796027"/>
    <lineage>
        <taxon>Eukaryota</taxon>
        <taxon>Fungi</taxon>
        <taxon>Dikarya</taxon>
        <taxon>Ascomycota</taxon>
        <taxon>Saccharomycotina</taxon>
        <taxon>Dipodascomycetes</taxon>
        <taxon>Dipodascales</taxon>
        <taxon>Trichomonascaceae</taxon>
        <taxon>Sugiyamaella</taxon>
    </lineage>
</organism>
<dbReference type="AlphaFoldDB" id="A0A167CG59"/>
<proteinExistence type="predicted"/>
<dbReference type="KEGG" id="slb:AWJ20_4466"/>
<reference evidence="2 3" key="1">
    <citation type="submission" date="2016-02" db="EMBL/GenBank/DDBJ databases">
        <title>Complete genome sequence and transcriptome regulation of the pentose utilising yeast Sugiyamaella lignohabitans.</title>
        <authorList>
            <person name="Bellasio M."/>
            <person name="Peymann A."/>
            <person name="Valli M."/>
            <person name="Sipitzky M."/>
            <person name="Graf A."/>
            <person name="Sauer M."/>
            <person name="Marx H."/>
            <person name="Mattanovich D."/>
        </authorList>
    </citation>
    <scope>NUCLEOTIDE SEQUENCE [LARGE SCALE GENOMIC DNA]</scope>
    <source>
        <strain evidence="2 3">CBS 10342</strain>
    </source>
</reference>
<dbReference type="Proteomes" id="UP000189580">
    <property type="component" value="Chromosome c"/>
</dbReference>
<protein>
    <submittedName>
        <fullName evidence="2">Uncharacterized protein</fullName>
    </submittedName>
</protein>
<dbReference type="OrthoDB" id="26387at2759"/>
<dbReference type="EMBL" id="CP014500">
    <property type="protein sequence ID" value="ANB11645.1"/>
    <property type="molecule type" value="Genomic_DNA"/>
</dbReference>
<gene>
    <name evidence="2" type="ORF">AWJ20_4466</name>
</gene>
<evidence type="ECO:0000313" key="3">
    <source>
        <dbReference type="Proteomes" id="UP000189580"/>
    </source>
</evidence>